<comment type="cofactor">
    <cofactor evidence="3">
        <name>Mg(2+)</name>
        <dbReference type="ChEBI" id="CHEBI:18420"/>
    </cofactor>
</comment>
<evidence type="ECO:0000313" key="5">
    <source>
        <dbReference type="Proteomes" id="UP000233375"/>
    </source>
</evidence>
<dbReference type="Gene3D" id="3.40.50.1000">
    <property type="entry name" value="HAD superfamily/HAD-like"/>
    <property type="match status" value="1"/>
</dbReference>
<dbReference type="SUPFAM" id="SSF56784">
    <property type="entry name" value="HAD-like"/>
    <property type="match status" value="1"/>
</dbReference>
<dbReference type="GO" id="GO:0004427">
    <property type="term" value="F:inorganic diphosphate phosphatase activity"/>
    <property type="evidence" value="ECO:0007669"/>
    <property type="project" value="UniProtKB-UniRule"/>
</dbReference>
<dbReference type="NCBIfam" id="TIGR01509">
    <property type="entry name" value="HAD-SF-IA-v3"/>
    <property type="match status" value="1"/>
</dbReference>
<dbReference type="Proteomes" id="UP000233375">
    <property type="component" value="Unassembled WGS sequence"/>
</dbReference>
<dbReference type="SFLD" id="SFLDS00003">
    <property type="entry name" value="Haloacid_Dehalogenase"/>
    <property type="match status" value="1"/>
</dbReference>
<dbReference type="GO" id="GO:0008967">
    <property type="term" value="F:phosphoglycolate phosphatase activity"/>
    <property type="evidence" value="ECO:0007669"/>
    <property type="project" value="TreeGrafter"/>
</dbReference>
<dbReference type="Gene3D" id="1.10.150.240">
    <property type="entry name" value="Putative phosphatase, domain 2"/>
    <property type="match status" value="1"/>
</dbReference>
<dbReference type="EMBL" id="PISE01000022">
    <property type="protein sequence ID" value="PKG23492.1"/>
    <property type="molecule type" value="Genomic_DNA"/>
</dbReference>
<dbReference type="CDD" id="cd02616">
    <property type="entry name" value="HAD_PPase"/>
    <property type="match status" value="1"/>
</dbReference>
<gene>
    <name evidence="3" type="primary">ppaX</name>
    <name evidence="4" type="ORF">CWS01_10870</name>
</gene>
<reference evidence="4 5" key="1">
    <citation type="journal article" date="2003" name="Int. J. Syst. Evol. Microbiol.">
        <title>Bacillus nealsonii sp. nov., isolated from a spacecraft-assembly facility, whose spores are gamma-radiation resistant.</title>
        <authorList>
            <person name="Venkateswaran K."/>
            <person name="Kempf M."/>
            <person name="Chen F."/>
            <person name="Satomi M."/>
            <person name="Nicholson W."/>
            <person name="Kern R."/>
        </authorList>
    </citation>
    <scope>NUCLEOTIDE SEQUENCE [LARGE SCALE GENOMIC DNA]</scope>
    <source>
        <strain evidence="4 5">FO-92</strain>
    </source>
</reference>
<dbReference type="GO" id="GO:0005829">
    <property type="term" value="C:cytosol"/>
    <property type="evidence" value="ECO:0007669"/>
    <property type="project" value="TreeGrafter"/>
</dbReference>
<sequence length="225" mass="25582">MDRRESKILSKKINAILFDLDGTLINTNELIISSFLHTLEQYYPTQYKREDVLPFMGPSLKETFESLDAEKAEEMIKVYREYNLANHDNIVTIFDGVYETVKELKNRGFKLAIVTTKLSDVVAMGLKLTRLDEFFEVIVAMDHVKAAKPDPEPVLLALKKLQAKPEEAMMIGDNHHDILAGKNAGTMTAGVAWSLKGKQHLAEYKPDYIFDTMEELLSIKEVKAE</sequence>
<dbReference type="InterPro" id="IPR023198">
    <property type="entry name" value="PGP-like_dom2"/>
</dbReference>
<keyword evidence="2 3" id="KW-0460">Magnesium</keyword>
<dbReference type="PANTHER" id="PTHR43434:SF26">
    <property type="entry name" value="PYROPHOSPHATASE PPAX"/>
    <property type="match status" value="1"/>
</dbReference>
<dbReference type="HAMAP" id="MF_01250">
    <property type="entry name" value="Pyrophosphat_PpaX"/>
    <property type="match status" value="1"/>
</dbReference>
<comment type="function">
    <text evidence="3">Hydrolyzes pyrophosphate formed during P-Ser-HPr dephosphorylation by HPrK/P. Might play a role in controlling the intracellular pyrophosphate pool.</text>
</comment>
<keyword evidence="5" id="KW-1185">Reference proteome</keyword>
<comment type="catalytic activity">
    <reaction evidence="3">
        <text>diphosphate + H2O = 2 phosphate + H(+)</text>
        <dbReference type="Rhea" id="RHEA:24576"/>
        <dbReference type="ChEBI" id="CHEBI:15377"/>
        <dbReference type="ChEBI" id="CHEBI:15378"/>
        <dbReference type="ChEBI" id="CHEBI:33019"/>
        <dbReference type="ChEBI" id="CHEBI:43474"/>
        <dbReference type="EC" id="3.6.1.1"/>
    </reaction>
</comment>
<dbReference type="NCBIfam" id="NF009804">
    <property type="entry name" value="PRK13288.1"/>
    <property type="match status" value="1"/>
</dbReference>
<evidence type="ECO:0000256" key="1">
    <source>
        <dbReference type="ARBA" id="ARBA00022801"/>
    </source>
</evidence>
<dbReference type="EC" id="3.6.1.1" evidence="3"/>
<protein>
    <recommendedName>
        <fullName evidence="3">Pyrophosphatase PpaX</fullName>
        <ecNumber evidence="3">3.6.1.1</ecNumber>
    </recommendedName>
</protein>
<dbReference type="OrthoDB" id="9807630at2"/>
<dbReference type="SFLD" id="SFLDG01129">
    <property type="entry name" value="C1.5:_HAD__Beta-PGM__Phosphata"/>
    <property type="match status" value="1"/>
</dbReference>
<dbReference type="InterPro" id="IPR050155">
    <property type="entry name" value="HAD-like_hydrolase_sf"/>
</dbReference>
<dbReference type="GO" id="GO:0006281">
    <property type="term" value="P:DNA repair"/>
    <property type="evidence" value="ECO:0007669"/>
    <property type="project" value="TreeGrafter"/>
</dbReference>
<comment type="caution">
    <text evidence="4">The sequence shown here is derived from an EMBL/GenBank/DDBJ whole genome shotgun (WGS) entry which is preliminary data.</text>
</comment>
<comment type="similarity">
    <text evidence="3">Belongs to the HAD-like hydrolase superfamily. PpaX family.</text>
</comment>
<dbReference type="PRINTS" id="PR00413">
    <property type="entry name" value="HADHALOGNASE"/>
</dbReference>
<dbReference type="Pfam" id="PF13419">
    <property type="entry name" value="HAD_2"/>
    <property type="match status" value="1"/>
</dbReference>
<feature type="active site" description="Nucleophile" evidence="3">
    <location>
        <position position="19"/>
    </location>
</feature>
<dbReference type="InterPro" id="IPR023214">
    <property type="entry name" value="HAD_sf"/>
</dbReference>
<dbReference type="FunFam" id="3.40.50.1000:FF:000022">
    <property type="entry name" value="Phosphoglycolate phosphatase"/>
    <property type="match status" value="1"/>
</dbReference>
<keyword evidence="1 3" id="KW-0378">Hydrolase</keyword>
<dbReference type="InterPro" id="IPR006439">
    <property type="entry name" value="HAD-SF_hydro_IA"/>
</dbReference>
<evidence type="ECO:0000313" key="4">
    <source>
        <dbReference type="EMBL" id="PKG23492.1"/>
    </source>
</evidence>
<dbReference type="SFLD" id="SFLDG01135">
    <property type="entry name" value="C1.5.6:_HAD__Beta-PGM__Phospha"/>
    <property type="match status" value="1"/>
</dbReference>
<dbReference type="InterPro" id="IPR041492">
    <property type="entry name" value="HAD_2"/>
</dbReference>
<dbReference type="RefSeq" id="WP_101177227.1">
    <property type="nucleotide sequence ID" value="NZ_PISE01000022.1"/>
</dbReference>
<accession>A0A2N0Z1W7</accession>
<dbReference type="InterPro" id="IPR023733">
    <property type="entry name" value="Pyrophosphatase_Ppax"/>
</dbReference>
<dbReference type="AlphaFoldDB" id="A0A2N0Z1W7"/>
<name>A0A2N0Z1W7_9BACI</name>
<evidence type="ECO:0000256" key="2">
    <source>
        <dbReference type="ARBA" id="ARBA00022842"/>
    </source>
</evidence>
<evidence type="ECO:0000256" key="3">
    <source>
        <dbReference type="HAMAP-Rule" id="MF_01250"/>
    </source>
</evidence>
<organism evidence="4 5">
    <name type="scientific">Niallia nealsonii</name>
    <dbReference type="NCBI Taxonomy" id="115979"/>
    <lineage>
        <taxon>Bacteria</taxon>
        <taxon>Bacillati</taxon>
        <taxon>Bacillota</taxon>
        <taxon>Bacilli</taxon>
        <taxon>Bacillales</taxon>
        <taxon>Bacillaceae</taxon>
        <taxon>Niallia</taxon>
    </lineage>
</organism>
<dbReference type="InterPro" id="IPR036412">
    <property type="entry name" value="HAD-like_sf"/>
</dbReference>
<dbReference type="NCBIfam" id="TIGR01549">
    <property type="entry name" value="HAD-SF-IA-v1"/>
    <property type="match status" value="1"/>
</dbReference>
<proteinExistence type="inferred from homology"/>
<dbReference type="GO" id="GO:0000287">
    <property type="term" value="F:magnesium ion binding"/>
    <property type="evidence" value="ECO:0007669"/>
    <property type="project" value="UniProtKB-UniRule"/>
</dbReference>
<dbReference type="PANTHER" id="PTHR43434">
    <property type="entry name" value="PHOSPHOGLYCOLATE PHOSPHATASE"/>
    <property type="match status" value="1"/>
</dbReference>